<sequence length="553" mass="57461">MAAHPSLPAWQNFKNDGWVLWDVRCTLARILRLPPQVFQVQLDVKRSRKFPVSVPLHNLRPLLGVTDTEELAERVSKALQDQVAKLKPWRFGSWQHLPPAASISCCRADRSAVRASLRPEAVVPRLVHQLQQAGWPPQLAATDAAAAAATAAADAEGGGLAGGGCKALPPAAPAVAASEAPAGSISNHQPDRTPASVGSSNPCSAGGNGVLSLNEHTPPGEAMASCMQLCSSRLQLQLAGQLPGLAELAQSRSSSSSSCALRRVSSPGSGEPRERLAALQLGRQPSSHVMAAAAGKLPDIATTRQAAAAQLGTSLPQPVADRLAPAAMQLMLLGAAADPSSVTFSVPGKPGWVLLLQQAAKVLLRLHTLQGMCMCMCRQDTMQQQQLGAHLGTPPQVSEQLQLLAPPPQLCHILSASATGMQAAWAAASPAELQLCLTGLQDFGRVVSSSKCSPATVFNCLIALEAAASEYAAASAEDGTSDAVSRSMGGRAAGSLGQMEQSSMARVLQAAGPHGGHGARQGLAAMQELVRCALHMEALRCLSWCCWLLGLGL</sequence>
<dbReference type="AlphaFoldDB" id="A0A383WCL8"/>
<evidence type="ECO:0000313" key="2">
    <source>
        <dbReference type="EMBL" id="SZX74932.1"/>
    </source>
</evidence>
<feature type="region of interest" description="Disordered" evidence="1">
    <location>
        <begin position="178"/>
        <end position="203"/>
    </location>
</feature>
<organism evidence="2 3">
    <name type="scientific">Tetradesmus obliquus</name>
    <name type="common">Green alga</name>
    <name type="synonym">Acutodesmus obliquus</name>
    <dbReference type="NCBI Taxonomy" id="3088"/>
    <lineage>
        <taxon>Eukaryota</taxon>
        <taxon>Viridiplantae</taxon>
        <taxon>Chlorophyta</taxon>
        <taxon>core chlorophytes</taxon>
        <taxon>Chlorophyceae</taxon>
        <taxon>CS clade</taxon>
        <taxon>Sphaeropleales</taxon>
        <taxon>Scenedesmaceae</taxon>
        <taxon>Tetradesmus</taxon>
    </lineage>
</organism>
<gene>
    <name evidence="2" type="ORF">BQ4739_LOCUS15249</name>
</gene>
<proteinExistence type="predicted"/>
<evidence type="ECO:0000313" key="3">
    <source>
        <dbReference type="Proteomes" id="UP000256970"/>
    </source>
</evidence>
<evidence type="ECO:0000256" key="1">
    <source>
        <dbReference type="SAM" id="MobiDB-lite"/>
    </source>
</evidence>
<accession>A0A383WCL8</accession>
<name>A0A383WCL8_TETOB</name>
<dbReference type="Proteomes" id="UP000256970">
    <property type="component" value="Unassembled WGS sequence"/>
</dbReference>
<keyword evidence="3" id="KW-1185">Reference proteome</keyword>
<dbReference type="EMBL" id="FNXT01001221">
    <property type="protein sequence ID" value="SZX74932.1"/>
    <property type="molecule type" value="Genomic_DNA"/>
</dbReference>
<protein>
    <submittedName>
        <fullName evidence="2">Uncharacterized protein</fullName>
    </submittedName>
</protein>
<reference evidence="2 3" key="1">
    <citation type="submission" date="2016-10" db="EMBL/GenBank/DDBJ databases">
        <authorList>
            <person name="Cai Z."/>
        </authorList>
    </citation>
    <scope>NUCLEOTIDE SEQUENCE [LARGE SCALE GENOMIC DNA]</scope>
</reference>